<evidence type="ECO:0000313" key="3">
    <source>
        <dbReference type="Proteomes" id="UP000242317"/>
    </source>
</evidence>
<keyword evidence="1" id="KW-0472">Membrane</keyword>
<feature type="transmembrane region" description="Helical" evidence="1">
    <location>
        <begin position="7"/>
        <end position="26"/>
    </location>
</feature>
<sequence length="178" mass="20629">MFGLTRFAIFGLLTMCGFALVCIALNAYRVAWWFVFFIILVLLLTTTVPILKILFPNSKIVAPILYVGITVGWFLFGIKIPFYLLKQIEVQREICGQVILGQEYSESGGRGGSKYYTVFEVKGAKTKVFKMQGIEKRKMIRKKPSLCITYFENENWSDYPFIVSYEINEKKNERKHIH</sequence>
<dbReference type="RefSeq" id="WP_092621775.1">
    <property type="nucleotide sequence ID" value="NZ_FMYK01000015.1"/>
</dbReference>
<protein>
    <submittedName>
        <fullName evidence="2">Uncharacterized protein</fullName>
    </submittedName>
</protein>
<keyword evidence="1" id="KW-0812">Transmembrane</keyword>
<accession>A0A1G6PF96</accession>
<evidence type="ECO:0000256" key="1">
    <source>
        <dbReference type="SAM" id="Phobius"/>
    </source>
</evidence>
<evidence type="ECO:0000313" key="2">
    <source>
        <dbReference type="EMBL" id="SDC78234.1"/>
    </source>
</evidence>
<dbReference type="EMBL" id="FMYK01000015">
    <property type="protein sequence ID" value="SDC78234.1"/>
    <property type="molecule type" value="Genomic_DNA"/>
</dbReference>
<gene>
    <name evidence="2" type="ORF">SAMN05421749_1154</name>
</gene>
<feature type="transmembrane region" description="Helical" evidence="1">
    <location>
        <begin position="32"/>
        <end position="51"/>
    </location>
</feature>
<dbReference type="AlphaFoldDB" id="A0A1G6PF96"/>
<dbReference type="Proteomes" id="UP000242317">
    <property type="component" value="Unassembled WGS sequence"/>
</dbReference>
<keyword evidence="3" id="KW-1185">Reference proteome</keyword>
<proteinExistence type="predicted"/>
<reference evidence="3" key="1">
    <citation type="submission" date="2016-09" db="EMBL/GenBank/DDBJ databases">
        <authorList>
            <person name="Varghese N."/>
            <person name="Submissions S."/>
        </authorList>
    </citation>
    <scope>NUCLEOTIDE SEQUENCE [LARGE SCALE GENOMIC DNA]</scope>
    <source>
        <strain evidence="3">ANC 3699</strain>
    </source>
</reference>
<keyword evidence="1" id="KW-1133">Transmembrane helix</keyword>
<name>A0A1G6PF96_9GAMM</name>
<organism evidence="2 3">
    <name type="scientific">Acinetobacter marinus</name>
    <dbReference type="NCBI Taxonomy" id="281375"/>
    <lineage>
        <taxon>Bacteria</taxon>
        <taxon>Pseudomonadati</taxon>
        <taxon>Pseudomonadota</taxon>
        <taxon>Gammaproteobacteria</taxon>
        <taxon>Moraxellales</taxon>
        <taxon>Moraxellaceae</taxon>
        <taxon>Acinetobacter</taxon>
    </lineage>
</organism>
<feature type="transmembrane region" description="Helical" evidence="1">
    <location>
        <begin position="63"/>
        <end position="85"/>
    </location>
</feature>